<dbReference type="NCBIfam" id="NF005559">
    <property type="entry name" value="PRK07231.1"/>
    <property type="match status" value="1"/>
</dbReference>
<dbReference type="AlphaFoldDB" id="A0A2A4FXL9"/>
<dbReference type="InterPro" id="IPR020904">
    <property type="entry name" value="Sc_DH/Rdtase_CS"/>
</dbReference>
<reference evidence="3 4" key="1">
    <citation type="submission" date="2017-09" db="EMBL/GenBank/DDBJ databases">
        <title>The Catabolism of 3,6-Dichlorosalicylic acid is Initiated by the Cytochrome P450 Monooxygenase DsmABC in Rhizorhabdus dicambivorans Ndbn-20.</title>
        <authorList>
            <person name="Na L."/>
        </authorList>
    </citation>
    <scope>NUCLEOTIDE SEQUENCE [LARGE SCALE GENOMIC DNA]</scope>
    <source>
        <strain evidence="3 4">Ndbn-20m</strain>
    </source>
</reference>
<protein>
    <submittedName>
        <fullName evidence="3">3-oxoacyl-ACP reductase</fullName>
    </submittedName>
</protein>
<accession>A0A2A4FXL9</accession>
<gene>
    <name evidence="3" type="ORF">COO09_06465</name>
</gene>
<keyword evidence="4" id="KW-1185">Reference proteome</keyword>
<comment type="caution">
    <text evidence="3">The sequence shown here is derived from an EMBL/GenBank/DDBJ whole genome shotgun (WGS) entry which is preliminary data.</text>
</comment>
<dbReference type="Pfam" id="PF13561">
    <property type="entry name" value="adh_short_C2"/>
    <property type="match status" value="1"/>
</dbReference>
<sequence>MKNLKDKIVLITGGGAGFGKAIAARFVAEGSKVVIADIDVKAGQTTADALGGHFIRTDVSDADSVQAAVAFTVETHGRLDVMVNNAGVESAQAPIHACSMENWNRVVAVNLNGVFYGMKYALAQFVKQGSGNIVNISSVGGMIAFPGLPAYSAAKGGVSNLTRGGALEYAAQGIRVNAIAPTAVMTEMNERMKRDAEDPEGFVAYLNAMNPMPGTPTAEDIAAAAAFLASDDAAFITGVILPIDGGFTAQ</sequence>
<dbReference type="RefSeq" id="WP_066969507.1">
    <property type="nucleotide sequence ID" value="NZ_CP023449.1"/>
</dbReference>
<dbReference type="InterPro" id="IPR036291">
    <property type="entry name" value="NAD(P)-bd_dom_sf"/>
</dbReference>
<dbReference type="InterPro" id="IPR002347">
    <property type="entry name" value="SDR_fam"/>
</dbReference>
<dbReference type="PROSITE" id="PS00061">
    <property type="entry name" value="ADH_SHORT"/>
    <property type="match status" value="1"/>
</dbReference>
<keyword evidence="2" id="KW-0560">Oxidoreductase</keyword>
<dbReference type="Proteomes" id="UP000218934">
    <property type="component" value="Unassembled WGS sequence"/>
</dbReference>
<dbReference type="FunFam" id="3.40.50.720:FF:000084">
    <property type="entry name" value="Short-chain dehydrogenase reductase"/>
    <property type="match status" value="1"/>
</dbReference>
<dbReference type="SUPFAM" id="SSF51735">
    <property type="entry name" value="NAD(P)-binding Rossmann-fold domains"/>
    <property type="match status" value="1"/>
</dbReference>
<dbReference type="PANTHER" id="PTHR24321:SF8">
    <property type="entry name" value="ESTRADIOL 17-BETA-DEHYDROGENASE 8-RELATED"/>
    <property type="match status" value="1"/>
</dbReference>
<organism evidence="3 4">
    <name type="scientific">Rhizorhabdus dicambivorans</name>
    <dbReference type="NCBI Taxonomy" id="1850238"/>
    <lineage>
        <taxon>Bacteria</taxon>
        <taxon>Pseudomonadati</taxon>
        <taxon>Pseudomonadota</taxon>
        <taxon>Alphaproteobacteria</taxon>
        <taxon>Sphingomonadales</taxon>
        <taxon>Sphingomonadaceae</taxon>
        <taxon>Rhizorhabdus</taxon>
    </lineage>
</organism>
<dbReference type="GO" id="GO:0016491">
    <property type="term" value="F:oxidoreductase activity"/>
    <property type="evidence" value="ECO:0007669"/>
    <property type="project" value="UniProtKB-KW"/>
</dbReference>
<dbReference type="Gene3D" id="3.40.50.720">
    <property type="entry name" value="NAD(P)-binding Rossmann-like Domain"/>
    <property type="match status" value="1"/>
</dbReference>
<evidence type="ECO:0000256" key="1">
    <source>
        <dbReference type="ARBA" id="ARBA00006484"/>
    </source>
</evidence>
<evidence type="ECO:0000256" key="2">
    <source>
        <dbReference type="ARBA" id="ARBA00023002"/>
    </source>
</evidence>
<proteinExistence type="inferred from homology"/>
<dbReference type="EMBL" id="NWUF01000005">
    <property type="protein sequence ID" value="PCE42945.1"/>
    <property type="molecule type" value="Genomic_DNA"/>
</dbReference>
<name>A0A2A4FXL9_9SPHN</name>
<dbReference type="KEGG" id="rdi:CMV14_16680"/>
<dbReference type="PRINTS" id="PR00081">
    <property type="entry name" value="GDHRDH"/>
</dbReference>
<evidence type="ECO:0000313" key="3">
    <source>
        <dbReference type="EMBL" id="PCE42945.1"/>
    </source>
</evidence>
<dbReference type="OrthoDB" id="517007at2"/>
<comment type="similarity">
    <text evidence="1">Belongs to the short-chain dehydrogenases/reductases (SDR) family.</text>
</comment>
<evidence type="ECO:0000313" key="4">
    <source>
        <dbReference type="Proteomes" id="UP000218934"/>
    </source>
</evidence>
<dbReference type="PRINTS" id="PR00080">
    <property type="entry name" value="SDRFAMILY"/>
</dbReference>
<dbReference type="PANTHER" id="PTHR24321">
    <property type="entry name" value="DEHYDROGENASES, SHORT CHAIN"/>
    <property type="match status" value="1"/>
</dbReference>
<dbReference type="CDD" id="cd05233">
    <property type="entry name" value="SDR_c"/>
    <property type="match status" value="1"/>
</dbReference>